<dbReference type="AlphaFoldDB" id="A0A8I6YZ22"/>
<reference evidence="4" key="1">
    <citation type="journal article" date="2012" name="Nature">
        <title>A physical, genetic and functional sequence assembly of the barley genome.</title>
        <authorList>
            <consortium name="The International Barley Genome Sequencing Consortium"/>
            <person name="Mayer K.F."/>
            <person name="Waugh R."/>
            <person name="Brown J.W."/>
            <person name="Schulman A."/>
            <person name="Langridge P."/>
            <person name="Platzer M."/>
            <person name="Fincher G.B."/>
            <person name="Muehlbauer G.J."/>
            <person name="Sato K."/>
            <person name="Close T.J."/>
            <person name="Wise R.P."/>
            <person name="Stein N."/>
        </authorList>
    </citation>
    <scope>NUCLEOTIDE SEQUENCE [LARGE SCALE GENOMIC DNA]</scope>
    <source>
        <strain evidence="4">cv. Morex</strain>
    </source>
</reference>
<dbReference type="Proteomes" id="UP000011116">
    <property type="component" value="Chromosome 7H"/>
</dbReference>
<feature type="compositionally biased region" description="Pro residues" evidence="1">
    <location>
        <begin position="64"/>
        <end position="100"/>
    </location>
</feature>
<accession>A0A8I6YZ22</accession>
<dbReference type="EnsemblPlants" id="HORVU.MOREX.r3.7HG0731850.1">
    <property type="protein sequence ID" value="HORVU.MOREX.r3.7HG0731850.1.CDS1"/>
    <property type="gene ID" value="HORVU.MOREX.r3.7HG0731850"/>
</dbReference>
<feature type="region of interest" description="Disordered" evidence="1">
    <location>
        <begin position="38"/>
        <end position="100"/>
    </location>
</feature>
<evidence type="ECO:0000256" key="2">
    <source>
        <dbReference type="SAM" id="SignalP"/>
    </source>
</evidence>
<dbReference type="Gramene" id="HORVU.MOREX.r2.7HG0607280.1">
    <property type="protein sequence ID" value="HORVU.MOREX.r2.7HG0607280.1.CDS.1"/>
    <property type="gene ID" value="HORVU.MOREX.r2.7HG0607280"/>
</dbReference>
<evidence type="ECO:0000256" key="1">
    <source>
        <dbReference type="SAM" id="MobiDB-lite"/>
    </source>
</evidence>
<feature type="compositionally biased region" description="Pro residues" evidence="1">
    <location>
        <begin position="38"/>
        <end position="54"/>
    </location>
</feature>
<dbReference type="SMR" id="A0A8I6YZ22"/>
<evidence type="ECO:0000313" key="3">
    <source>
        <dbReference type="EnsemblPlants" id="HORVU.MOREX.r3.7HG0731850.1.CDS1"/>
    </source>
</evidence>
<proteinExistence type="predicted"/>
<evidence type="ECO:0000313" key="4">
    <source>
        <dbReference type="Proteomes" id="UP000011116"/>
    </source>
</evidence>
<evidence type="ECO:0008006" key="5">
    <source>
        <dbReference type="Google" id="ProtNLM"/>
    </source>
</evidence>
<feature type="signal peptide" evidence="2">
    <location>
        <begin position="1"/>
        <end position="29"/>
    </location>
</feature>
<reference evidence="3" key="2">
    <citation type="submission" date="2020-10" db="EMBL/GenBank/DDBJ databases">
        <authorList>
            <person name="Scholz U."/>
            <person name="Mascher M."/>
            <person name="Fiebig A."/>
        </authorList>
    </citation>
    <scope>NUCLEOTIDE SEQUENCE [LARGE SCALE GENOMIC DNA]</scope>
    <source>
        <strain evidence="3">cv. Morex</strain>
    </source>
</reference>
<keyword evidence="2" id="KW-0732">Signal</keyword>
<reference evidence="3" key="3">
    <citation type="submission" date="2022-01" db="UniProtKB">
        <authorList>
            <consortium name="EnsemblPlants"/>
        </authorList>
    </citation>
    <scope>IDENTIFICATION</scope>
    <source>
        <strain evidence="3">subsp. vulgare</strain>
    </source>
</reference>
<organism evidence="3 4">
    <name type="scientific">Hordeum vulgare subsp. vulgare</name>
    <name type="common">Domesticated barley</name>
    <dbReference type="NCBI Taxonomy" id="112509"/>
    <lineage>
        <taxon>Eukaryota</taxon>
        <taxon>Viridiplantae</taxon>
        <taxon>Streptophyta</taxon>
        <taxon>Embryophyta</taxon>
        <taxon>Tracheophyta</taxon>
        <taxon>Spermatophyta</taxon>
        <taxon>Magnoliopsida</taxon>
        <taxon>Liliopsida</taxon>
        <taxon>Poales</taxon>
        <taxon>Poaceae</taxon>
        <taxon>BOP clade</taxon>
        <taxon>Pooideae</taxon>
        <taxon>Triticodae</taxon>
        <taxon>Triticeae</taxon>
        <taxon>Hordeinae</taxon>
        <taxon>Hordeum</taxon>
    </lineage>
</organism>
<name>A0A8I6YZ22_HORVV</name>
<protein>
    <recommendedName>
        <fullName evidence="5">Bowman-Birk serine protease inhibitors family domain-containing protein</fullName>
    </recommendedName>
</protein>
<dbReference type="Gramene" id="HORVU.MOREX.r3.7HG0731850.1">
    <property type="protein sequence ID" value="HORVU.MOREX.r3.7HG0731850.1.CDS1"/>
    <property type="gene ID" value="HORVU.MOREX.r3.7HG0731850"/>
</dbReference>
<feature type="chain" id="PRO_5035196868" description="Bowman-Birk serine protease inhibitors family domain-containing protein" evidence="2">
    <location>
        <begin position="30"/>
        <end position="203"/>
    </location>
</feature>
<sequence>MASGGASALTLKLAAVAAVLTLLVIPSFARCPSLGPAPPPPAAQAMPPPPPVQATPPLLEVILQPPPAQASPPPPEAVPPPPPARAPPPPLEAIPPAPAPGPPRPRCDICDKECYPACTASHPDSKACNEKCYNDKNRCDQCRTPKIKECTANCTGSCGCTAESYVSCSDACLFQECSRCSASRQKDCKYQCNLDYCNGNKCW</sequence>
<keyword evidence="4" id="KW-1185">Reference proteome</keyword>